<dbReference type="AlphaFoldDB" id="A0A1H4CVN3"/>
<dbReference type="PANTHER" id="PTHR36917">
    <property type="entry name" value="INTRACELLULAR SEPTATION PROTEIN A-RELATED"/>
    <property type="match status" value="1"/>
</dbReference>
<sequence>MKLLLDFLPVIIFFAVYKFSGDIILATAVLIPATLAQMAYTWLKTHRIEKMQLVTLGLVVILGGATVLLDNKAFIQWKPTVVNWLFAAAFLLSQFIGKKPIVQRLMESSIELPSKVWSNLNIGWIGFFIIMGIANLAVVYTLSEEAWVNFKLFGMLGCTLVFVISQGIYISRHMPEQEENSGES</sequence>
<protein>
    <recommendedName>
        <fullName evidence="5">Inner membrane-spanning protein YciB</fullName>
    </recommendedName>
</protein>
<evidence type="ECO:0000256" key="5">
    <source>
        <dbReference type="HAMAP-Rule" id="MF_00189"/>
    </source>
</evidence>
<comment type="subcellular location">
    <subcellularLocation>
        <location evidence="5">Cell inner membrane</location>
        <topology evidence="5">Multi-pass membrane protein</topology>
    </subcellularLocation>
</comment>
<feature type="transmembrane region" description="Helical" evidence="5">
    <location>
        <begin position="7"/>
        <end position="31"/>
    </location>
</feature>
<feature type="transmembrane region" description="Helical" evidence="5">
    <location>
        <begin position="51"/>
        <end position="69"/>
    </location>
</feature>
<dbReference type="NCBIfam" id="NF001324">
    <property type="entry name" value="PRK00259.1-2"/>
    <property type="match status" value="1"/>
</dbReference>
<dbReference type="GO" id="GO:0005886">
    <property type="term" value="C:plasma membrane"/>
    <property type="evidence" value="ECO:0007669"/>
    <property type="project" value="UniProtKB-SubCell"/>
</dbReference>
<accession>A0A1H4CVN3</accession>
<keyword evidence="1 5" id="KW-1003">Cell membrane</keyword>
<evidence type="ECO:0000256" key="2">
    <source>
        <dbReference type="ARBA" id="ARBA00022692"/>
    </source>
</evidence>
<dbReference type="STRING" id="1122198.SAMN02745729_105170"/>
<keyword evidence="7" id="KW-1185">Reference proteome</keyword>
<dbReference type="EMBL" id="FNRJ01000005">
    <property type="protein sequence ID" value="SEA64397.1"/>
    <property type="molecule type" value="Genomic_DNA"/>
</dbReference>
<evidence type="ECO:0000256" key="4">
    <source>
        <dbReference type="ARBA" id="ARBA00023136"/>
    </source>
</evidence>
<dbReference type="InterPro" id="IPR006008">
    <property type="entry name" value="YciB"/>
</dbReference>
<feature type="transmembrane region" description="Helical" evidence="5">
    <location>
        <begin position="152"/>
        <end position="170"/>
    </location>
</feature>
<dbReference type="PANTHER" id="PTHR36917:SF1">
    <property type="entry name" value="INNER MEMBRANE-SPANNING PROTEIN YCIB"/>
    <property type="match status" value="1"/>
</dbReference>
<comment type="similarity">
    <text evidence="5">Belongs to the YciB family.</text>
</comment>
<evidence type="ECO:0000313" key="6">
    <source>
        <dbReference type="EMBL" id="SEA64397.1"/>
    </source>
</evidence>
<dbReference type="HAMAP" id="MF_00189">
    <property type="entry name" value="YciB"/>
    <property type="match status" value="1"/>
</dbReference>
<keyword evidence="4 5" id="KW-0472">Membrane</keyword>
<dbReference type="RefSeq" id="WP_091825566.1">
    <property type="nucleotide sequence ID" value="NZ_FNRJ01000005.1"/>
</dbReference>
<keyword evidence="2 5" id="KW-0812">Transmembrane</keyword>
<dbReference type="OrthoDB" id="9788219at2"/>
<comment type="function">
    <text evidence="5">Plays a role in cell envelope biogenesis, maintenance of cell envelope integrity and membrane homeostasis.</text>
</comment>
<keyword evidence="3 5" id="KW-1133">Transmembrane helix</keyword>
<feature type="transmembrane region" description="Helical" evidence="5">
    <location>
        <begin position="81"/>
        <end position="97"/>
    </location>
</feature>
<dbReference type="Proteomes" id="UP000242469">
    <property type="component" value="Unassembled WGS sequence"/>
</dbReference>
<keyword evidence="5" id="KW-0997">Cell inner membrane</keyword>
<evidence type="ECO:0000256" key="3">
    <source>
        <dbReference type="ARBA" id="ARBA00022989"/>
    </source>
</evidence>
<dbReference type="Pfam" id="PF04279">
    <property type="entry name" value="IspA"/>
    <property type="match status" value="1"/>
</dbReference>
<reference evidence="7" key="1">
    <citation type="submission" date="2016-10" db="EMBL/GenBank/DDBJ databases">
        <authorList>
            <person name="Varghese N."/>
            <person name="Submissions S."/>
        </authorList>
    </citation>
    <scope>NUCLEOTIDE SEQUENCE [LARGE SCALE GENOMIC DNA]</scope>
    <source>
        <strain evidence="7">DSM 11526</strain>
    </source>
</reference>
<proteinExistence type="inferred from homology"/>
<feature type="transmembrane region" description="Helical" evidence="5">
    <location>
        <begin position="117"/>
        <end position="140"/>
    </location>
</feature>
<organism evidence="6 7">
    <name type="scientific">Marinobacterium iners DSM 11526</name>
    <dbReference type="NCBI Taxonomy" id="1122198"/>
    <lineage>
        <taxon>Bacteria</taxon>
        <taxon>Pseudomonadati</taxon>
        <taxon>Pseudomonadota</taxon>
        <taxon>Gammaproteobacteria</taxon>
        <taxon>Oceanospirillales</taxon>
        <taxon>Oceanospirillaceae</taxon>
        <taxon>Marinobacterium</taxon>
    </lineage>
</organism>
<gene>
    <name evidence="5" type="primary">yciB</name>
    <name evidence="6" type="ORF">SAMN02745729_105170</name>
</gene>
<name>A0A1H4CVN3_9GAMM</name>
<evidence type="ECO:0000313" key="7">
    <source>
        <dbReference type="Proteomes" id="UP000242469"/>
    </source>
</evidence>
<dbReference type="NCBIfam" id="NF001325">
    <property type="entry name" value="PRK00259.1-3"/>
    <property type="match status" value="1"/>
</dbReference>
<evidence type="ECO:0000256" key="1">
    <source>
        <dbReference type="ARBA" id="ARBA00022475"/>
    </source>
</evidence>
<dbReference type="NCBIfam" id="TIGR00997">
    <property type="entry name" value="ispZ"/>
    <property type="match status" value="1"/>
</dbReference>